<keyword evidence="3" id="KW-0812">Transmembrane</keyword>
<dbReference type="PANTHER" id="PTHR25466:SF2">
    <property type="entry name" value="T-LYMPHOCYTE ACTIVATION ANTIGEN CD86"/>
    <property type="match status" value="1"/>
</dbReference>
<dbReference type="InParanoid" id="A0A3P8V078"/>
<dbReference type="InterPro" id="IPR003599">
    <property type="entry name" value="Ig_sub"/>
</dbReference>
<evidence type="ECO:0000313" key="12">
    <source>
        <dbReference type="Ensembl" id="ENSCSEP00000008813.1"/>
    </source>
</evidence>
<dbReference type="InterPro" id="IPR013783">
    <property type="entry name" value="Ig-like_fold"/>
</dbReference>
<evidence type="ECO:0000256" key="9">
    <source>
        <dbReference type="ARBA" id="ARBA00023180"/>
    </source>
</evidence>
<sequence length="158" mass="18131">HSQSHTHRQNQSSEDKMKKITTSVGTSVDLPCTFTTKSKPPTTVEWSKDGAIAIVFRHNMELHDEKHSHFEGRTSFDIKDGKPKTFSLRLCSVQHSDAGVYNCKGLWGEDHKEIQEVELLVGTLRRNIERRSLNWKHSVRTTVTHFQSLFLSMTSRLV</sequence>
<keyword evidence="5" id="KW-1133">Transmembrane helix</keyword>
<keyword evidence="9" id="KW-0325">Glycoprotein</keyword>
<dbReference type="OMA" id="NGCETHE"/>
<dbReference type="GO" id="GO:0031295">
    <property type="term" value="P:T cell costimulation"/>
    <property type="evidence" value="ECO:0007669"/>
    <property type="project" value="TreeGrafter"/>
</dbReference>
<evidence type="ECO:0000256" key="5">
    <source>
        <dbReference type="ARBA" id="ARBA00022989"/>
    </source>
</evidence>
<dbReference type="GO" id="GO:0042102">
    <property type="term" value="P:positive regulation of T cell proliferation"/>
    <property type="evidence" value="ECO:0007669"/>
    <property type="project" value="TreeGrafter"/>
</dbReference>
<name>A0A3P8V078_CYNSE</name>
<evidence type="ECO:0000256" key="2">
    <source>
        <dbReference type="ARBA" id="ARBA00022475"/>
    </source>
</evidence>
<reference evidence="12 13" key="1">
    <citation type="journal article" date="2014" name="Nat. Genet.">
        <title>Whole-genome sequence of a flatfish provides insights into ZW sex chromosome evolution and adaptation to a benthic lifestyle.</title>
        <authorList>
            <person name="Chen S."/>
            <person name="Zhang G."/>
            <person name="Shao C."/>
            <person name="Huang Q."/>
            <person name="Liu G."/>
            <person name="Zhang P."/>
            <person name="Song W."/>
            <person name="An N."/>
            <person name="Chalopin D."/>
            <person name="Volff J.N."/>
            <person name="Hong Y."/>
            <person name="Li Q."/>
            <person name="Sha Z."/>
            <person name="Zhou H."/>
            <person name="Xie M."/>
            <person name="Yu Q."/>
            <person name="Liu Y."/>
            <person name="Xiang H."/>
            <person name="Wang N."/>
            <person name="Wu K."/>
            <person name="Yang C."/>
            <person name="Zhou Q."/>
            <person name="Liao X."/>
            <person name="Yang L."/>
            <person name="Hu Q."/>
            <person name="Zhang J."/>
            <person name="Meng L."/>
            <person name="Jin L."/>
            <person name="Tian Y."/>
            <person name="Lian J."/>
            <person name="Yang J."/>
            <person name="Miao G."/>
            <person name="Liu S."/>
            <person name="Liang Z."/>
            <person name="Yan F."/>
            <person name="Li Y."/>
            <person name="Sun B."/>
            <person name="Zhang H."/>
            <person name="Zhang J."/>
            <person name="Zhu Y."/>
            <person name="Du M."/>
            <person name="Zhao Y."/>
            <person name="Schartl M."/>
            <person name="Tang Q."/>
            <person name="Wang J."/>
        </authorList>
    </citation>
    <scope>NUCLEOTIDE SEQUENCE</scope>
</reference>
<dbReference type="GO" id="GO:0042130">
    <property type="term" value="P:negative regulation of T cell proliferation"/>
    <property type="evidence" value="ECO:0007669"/>
    <property type="project" value="TreeGrafter"/>
</dbReference>
<dbReference type="GO" id="GO:0009897">
    <property type="term" value="C:external side of plasma membrane"/>
    <property type="evidence" value="ECO:0007669"/>
    <property type="project" value="TreeGrafter"/>
</dbReference>
<evidence type="ECO:0000256" key="6">
    <source>
        <dbReference type="ARBA" id="ARBA00023136"/>
    </source>
</evidence>
<evidence type="ECO:0000256" key="4">
    <source>
        <dbReference type="ARBA" id="ARBA00022729"/>
    </source>
</evidence>
<keyword evidence="13" id="KW-1185">Reference proteome</keyword>
<evidence type="ECO:0000256" key="3">
    <source>
        <dbReference type="ARBA" id="ARBA00022692"/>
    </source>
</evidence>
<dbReference type="InterPro" id="IPR051713">
    <property type="entry name" value="T-cell_Activation_Regulation"/>
</dbReference>
<dbReference type="InterPro" id="IPR013106">
    <property type="entry name" value="Ig_V-set"/>
</dbReference>
<evidence type="ECO:0000256" key="7">
    <source>
        <dbReference type="ARBA" id="ARBA00023157"/>
    </source>
</evidence>
<keyword evidence="8" id="KW-0675">Receptor</keyword>
<comment type="subcellular location">
    <subcellularLocation>
        <location evidence="1">Cell membrane</location>
        <topology evidence="1">Single-pass type I membrane protein</topology>
    </subcellularLocation>
</comment>
<evidence type="ECO:0000256" key="1">
    <source>
        <dbReference type="ARBA" id="ARBA00004251"/>
    </source>
</evidence>
<dbReference type="InterPro" id="IPR036179">
    <property type="entry name" value="Ig-like_dom_sf"/>
</dbReference>
<evidence type="ECO:0000256" key="10">
    <source>
        <dbReference type="ARBA" id="ARBA00023319"/>
    </source>
</evidence>
<protein>
    <recommendedName>
        <fullName evidence="11">Ig-like domain-containing protein</fullName>
    </recommendedName>
</protein>
<reference evidence="12" key="3">
    <citation type="submission" date="2025-09" db="UniProtKB">
        <authorList>
            <consortium name="Ensembl"/>
        </authorList>
    </citation>
    <scope>IDENTIFICATION</scope>
</reference>
<dbReference type="SMART" id="SM00409">
    <property type="entry name" value="IG"/>
    <property type="match status" value="1"/>
</dbReference>
<dbReference type="PANTHER" id="PTHR25466">
    <property type="entry name" value="T-LYMPHOCYTE ACTIVATION ANTIGEN"/>
    <property type="match status" value="1"/>
</dbReference>
<reference evidence="12" key="2">
    <citation type="submission" date="2025-08" db="UniProtKB">
        <authorList>
            <consortium name="Ensembl"/>
        </authorList>
    </citation>
    <scope>IDENTIFICATION</scope>
</reference>
<dbReference type="Proteomes" id="UP000265120">
    <property type="component" value="Chromosome 1"/>
</dbReference>
<dbReference type="GO" id="GO:0006955">
    <property type="term" value="P:immune response"/>
    <property type="evidence" value="ECO:0007669"/>
    <property type="project" value="TreeGrafter"/>
</dbReference>
<keyword evidence="7" id="KW-1015">Disulfide bond</keyword>
<proteinExistence type="predicted"/>
<organism evidence="12 13">
    <name type="scientific">Cynoglossus semilaevis</name>
    <name type="common">Tongue sole</name>
    <dbReference type="NCBI Taxonomy" id="244447"/>
    <lineage>
        <taxon>Eukaryota</taxon>
        <taxon>Metazoa</taxon>
        <taxon>Chordata</taxon>
        <taxon>Craniata</taxon>
        <taxon>Vertebrata</taxon>
        <taxon>Euteleostomi</taxon>
        <taxon>Actinopterygii</taxon>
        <taxon>Neopterygii</taxon>
        <taxon>Teleostei</taxon>
        <taxon>Neoteleostei</taxon>
        <taxon>Acanthomorphata</taxon>
        <taxon>Carangaria</taxon>
        <taxon>Pleuronectiformes</taxon>
        <taxon>Pleuronectoidei</taxon>
        <taxon>Cynoglossidae</taxon>
        <taxon>Cynoglossinae</taxon>
        <taxon>Cynoglossus</taxon>
    </lineage>
</organism>
<feature type="domain" description="Ig-like" evidence="11">
    <location>
        <begin position="25"/>
        <end position="103"/>
    </location>
</feature>
<dbReference type="GeneTree" id="ENSGT01080000257449"/>
<evidence type="ECO:0000313" key="13">
    <source>
        <dbReference type="Proteomes" id="UP000265120"/>
    </source>
</evidence>
<keyword evidence="4" id="KW-0732">Signal</keyword>
<dbReference type="GO" id="GO:0071222">
    <property type="term" value="P:cellular response to lipopolysaccharide"/>
    <property type="evidence" value="ECO:0007669"/>
    <property type="project" value="TreeGrafter"/>
</dbReference>
<dbReference type="InterPro" id="IPR007110">
    <property type="entry name" value="Ig-like_dom"/>
</dbReference>
<dbReference type="Gene3D" id="2.60.40.10">
    <property type="entry name" value="Immunoglobulins"/>
    <property type="match status" value="1"/>
</dbReference>
<dbReference type="GO" id="GO:0007166">
    <property type="term" value="P:cell surface receptor signaling pathway"/>
    <property type="evidence" value="ECO:0007669"/>
    <property type="project" value="TreeGrafter"/>
</dbReference>
<dbReference type="Pfam" id="PF07686">
    <property type="entry name" value="V-set"/>
    <property type="match status" value="1"/>
</dbReference>
<evidence type="ECO:0000256" key="8">
    <source>
        <dbReference type="ARBA" id="ARBA00023170"/>
    </source>
</evidence>
<accession>A0A3P8V078</accession>
<dbReference type="AlphaFoldDB" id="A0A3P8V078"/>
<dbReference type="SUPFAM" id="SSF48726">
    <property type="entry name" value="Immunoglobulin"/>
    <property type="match status" value="1"/>
</dbReference>
<evidence type="ECO:0000259" key="11">
    <source>
        <dbReference type="PROSITE" id="PS50835"/>
    </source>
</evidence>
<keyword evidence="6" id="KW-0472">Membrane</keyword>
<dbReference type="Ensembl" id="ENSCSET00000008910.1">
    <property type="protein sequence ID" value="ENSCSEP00000008813.1"/>
    <property type="gene ID" value="ENSCSEG00000005644.1"/>
</dbReference>
<keyword evidence="10" id="KW-0393">Immunoglobulin domain</keyword>
<dbReference type="PROSITE" id="PS50835">
    <property type="entry name" value="IG_LIKE"/>
    <property type="match status" value="1"/>
</dbReference>
<keyword evidence="2" id="KW-1003">Cell membrane</keyword>